<evidence type="ECO:0000256" key="1">
    <source>
        <dbReference type="SAM" id="MobiDB-lite"/>
    </source>
</evidence>
<gene>
    <name evidence="2" type="ORF">OBBRIDRAFT_777356</name>
</gene>
<feature type="compositionally biased region" description="Low complexity" evidence="1">
    <location>
        <begin position="114"/>
        <end position="124"/>
    </location>
</feature>
<accession>A0A8E2ASH7</accession>
<dbReference type="AlphaFoldDB" id="A0A8E2ASH7"/>
<proteinExistence type="predicted"/>
<dbReference type="EMBL" id="KV722410">
    <property type="protein sequence ID" value="OCH90166.1"/>
    <property type="molecule type" value="Genomic_DNA"/>
</dbReference>
<reference evidence="2 3" key="1">
    <citation type="submission" date="2016-07" db="EMBL/GenBank/DDBJ databases">
        <title>Draft genome of the white-rot fungus Obba rivulosa 3A-2.</title>
        <authorList>
            <consortium name="DOE Joint Genome Institute"/>
            <person name="Miettinen O."/>
            <person name="Riley R."/>
            <person name="Acob R."/>
            <person name="Barry K."/>
            <person name="Cullen D."/>
            <person name="De Vries R."/>
            <person name="Hainaut M."/>
            <person name="Hatakka A."/>
            <person name="Henrissat B."/>
            <person name="Hilden K."/>
            <person name="Kuo R."/>
            <person name="Labutti K."/>
            <person name="Lipzen A."/>
            <person name="Makela M.R."/>
            <person name="Sandor L."/>
            <person name="Spatafora J.W."/>
            <person name="Grigoriev I.V."/>
            <person name="Hibbett D.S."/>
        </authorList>
    </citation>
    <scope>NUCLEOTIDE SEQUENCE [LARGE SCALE GENOMIC DNA]</scope>
    <source>
        <strain evidence="2 3">3A-2</strain>
    </source>
</reference>
<dbReference type="OrthoDB" id="45930at2759"/>
<evidence type="ECO:0000313" key="3">
    <source>
        <dbReference type="Proteomes" id="UP000250043"/>
    </source>
</evidence>
<dbReference type="PANTHER" id="PTHR28080">
    <property type="entry name" value="PEROXISOMAL BIOGENESIS FACTOR 3"/>
    <property type="match status" value="1"/>
</dbReference>
<keyword evidence="3" id="KW-1185">Reference proteome</keyword>
<dbReference type="GO" id="GO:0045046">
    <property type="term" value="P:protein import into peroxisome membrane"/>
    <property type="evidence" value="ECO:0007669"/>
    <property type="project" value="TreeGrafter"/>
</dbReference>
<dbReference type="InterPro" id="IPR006966">
    <property type="entry name" value="Peroxin-3"/>
</dbReference>
<dbReference type="GO" id="GO:0030674">
    <property type="term" value="F:protein-macromolecule adaptor activity"/>
    <property type="evidence" value="ECO:0007669"/>
    <property type="project" value="TreeGrafter"/>
</dbReference>
<dbReference type="PANTHER" id="PTHR28080:SF1">
    <property type="entry name" value="PEROXISOMAL BIOGENESIS FACTOR 3"/>
    <property type="match status" value="1"/>
</dbReference>
<feature type="compositionally biased region" description="Low complexity" evidence="1">
    <location>
        <begin position="134"/>
        <end position="156"/>
    </location>
</feature>
<sequence length="534" mass="59484">MLQAVTSYVHDRRRGMSRAAGYLGGAYILGRYVLDRIGDMRNRAIQDRLARENLRRRFEQNQQDVSFTIMALLPTLGAHILDGMDVEGVTQELQSFLKTSKARPLELQPPEPPSEASLASSVASLRHEHEVRSDSGSISVVSSNNDGAPSDMSASSSSWVDQFSSVRSSDLSRQTSLDTTDFRLNTASPVSESVLTTSSVSSAALEGSGSSAANSVISDSMTSSTRSKAELWREVKILTFTRTLTIIYSVTLLSIFTHIQLNLLGRSKYIHSVIQLEEDERIRERMQYDTSVYALFWGDTSLEESDLDINLEEQEYVSEETERKFLTLSWWILHVGWKDVGERVRRGVEEVFDGVSLKTKLTINDLHRLIADVRRRVEYEVTFEGKERRINFMSTLIPPTSETLQHILTQGGIPPSLAASPDAKFQSLLAETREWLCSGSFERVLEVCLDQATETLFAGLQRHVFNTSGGADDPPPGAPEQPRERLAAMLPGLARWSHVALEGLPNELVDGLAGVRETAALSAVIYSSYEDRFR</sequence>
<evidence type="ECO:0008006" key="4">
    <source>
        <dbReference type="Google" id="ProtNLM"/>
    </source>
</evidence>
<name>A0A8E2ASH7_9APHY</name>
<feature type="region of interest" description="Disordered" evidence="1">
    <location>
        <begin position="103"/>
        <end position="156"/>
    </location>
</feature>
<dbReference type="Pfam" id="PF04882">
    <property type="entry name" value="Peroxin-3"/>
    <property type="match status" value="1"/>
</dbReference>
<organism evidence="2 3">
    <name type="scientific">Obba rivulosa</name>
    <dbReference type="NCBI Taxonomy" id="1052685"/>
    <lineage>
        <taxon>Eukaryota</taxon>
        <taxon>Fungi</taxon>
        <taxon>Dikarya</taxon>
        <taxon>Basidiomycota</taxon>
        <taxon>Agaricomycotina</taxon>
        <taxon>Agaricomycetes</taxon>
        <taxon>Polyporales</taxon>
        <taxon>Gelatoporiaceae</taxon>
        <taxon>Obba</taxon>
    </lineage>
</organism>
<dbReference type="GO" id="GO:0005778">
    <property type="term" value="C:peroxisomal membrane"/>
    <property type="evidence" value="ECO:0007669"/>
    <property type="project" value="InterPro"/>
</dbReference>
<protein>
    <recommendedName>
        <fullName evidence="4">Peroxisomal biogenesis factor 3</fullName>
    </recommendedName>
</protein>
<dbReference type="Proteomes" id="UP000250043">
    <property type="component" value="Unassembled WGS sequence"/>
</dbReference>
<evidence type="ECO:0000313" key="2">
    <source>
        <dbReference type="EMBL" id="OCH90166.1"/>
    </source>
</evidence>